<gene>
    <name evidence="3" type="ORF">PIIN_03186</name>
</gene>
<dbReference type="HOGENOM" id="CLU_060348_0_0_1"/>
<dbReference type="STRING" id="1109443.G4TD74"/>
<evidence type="ECO:0000313" key="4">
    <source>
        <dbReference type="Proteomes" id="UP000007148"/>
    </source>
</evidence>
<dbReference type="OMA" id="NTAASHC"/>
<dbReference type="PANTHER" id="PTHR34883">
    <property type="entry name" value="SERINE-RICH PROTEIN, PUTATIVE-RELATED-RELATED"/>
    <property type="match status" value="1"/>
</dbReference>
<dbReference type="AlphaFoldDB" id="G4TD74"/>
<feature type="transmembrane region" description="Helical" evidence="1">
    <location>
        <begin position="359"/>
        <end position="383"/>
    </location>
</feature>
<dbReference type="OrthoDB" id="1921208at2759"/>
<accession>G4TD74</accession>
<dbReference type="Proteomes" id="UP000007148">
    <property type="component" value="Unassembled WGS sequence"/>
</dbReference>
<dbReference type="PANTHER" id="PTHR34883:SF4">
    <property type="entry name" value="CUPREDOXIN"/>
    <property type="match status" value="1"/>
</dbReference>
<feature type="signal peptide" evidence="2">
    <location>
        <begin position="1"/>
        <end position="17"/>
    </location>
</feature>
<feature type="chain" id="PRO_5003468614" description="Phytocyanin domain-containing protein" evidence="2">
    <location>
        <begin position="18"/>
        <end position="384"/>
    </location>
</feature>
<protein>
    <recommendedName>
        <fullName evidence="5">Phytocyanin domain-containing protein</fullName>
    </recommendedName>
</protein>
<dbReference type="InParanoid" id="G4TD74"/>
<dbReference type="Gene3D" id="2.60.40.420">
    <property type="entry name" value="Cupredoxins - blue copper proteins"/>
    <property type="match status" value="2"/>
</dbReference>
<keyword evidence="1" id="KW-1133">Transmembrane helix</keyword>
<dbReference type="EMBL" id="CAFZ01000051">
    <property type="protein sequence ID" value="CCA69287.1"/>
    <property type="molecule type" value="Genomic_DNA"/>
</dbReference>
<keyword evidence="1" id="KW-0472">Membrane</keyword>
<keyword evidence="2" id="KW-0732">Signal</keyword>
<dbReference type="CDD" id="cd00920">
    <property type="entry name" value="Cupredoxin"/>
    <property type="match status" value="2"/>
</dbReference>
<keyword evidence="4" id="KW-1185">Reference proteome</keyword>
<comment type="caution">
    <text evidence="3">The sequence shown here is derived from an EMBL/GenBank/DDBJ whole genome shotgun (WGS) entry which is preliminary data.</text>
</comment>
<dbReference type="InterPro" id="IPR008972">
    <property type="entry name" value="Cupredoxin"/>
</dbReference>
<dbReference type="eggNOG" id="ENOG502SIDF">
    <property type="taxonomic scope" value="Eukaryota"/>
</dbReference>
<reference evidence="3 4" key="1">
    <citation type="journal article" date="2011" name="PLoS Pathog.">
        <title>Endophytic Life Strategies Decoded by Genome and Transcriptome Analyses of the Mutualistic Root Symbiont Piriformospora indica.</title>
        <authorList>
            <person name="Zuccaro A."/>
            <person name="Lahrmann U."/>
            <person name="Guldener U."/>
            <person name="Langen G."/>
            <person name="Pfiffi S."/>
            <person name="Biedenkopf D."/>
            <person name="Wong P."/>
            <person name="Samans B."/>
            <person name="Grimm C."/>
            <person name="Basiewicz M."/>
            <person name="Murat C."/>
            <person name="Martin F."/>
            <person name="Kogel K.H."/>
        </authorList>
    </citation>
    <scope>NUCLEOTIDE SEQUENCE [LARGE SCALE GENOMIC DNA]</scope>
    <source>
        <strain evidence="3 4">DSM 11827</strain>
    </source>
</reference>
<dbReference type="SUPFAM" id="SSF49503">
    <property type="entry name" value="Cupredoxins"/>
    <property type="match status" value="2"/>
</dbReference>
<proteinExistence type="predicted"/>
<keyword evidence="1" id="KW-0812">Transmembrane</keyword>
<evidence type="ECO:0000256" key="2">
    <source>
        <dbReference type="SAM" id="SignalP"/>
    </source>
</evidence>
<dbReference type="InterPro" id="IPR052953">
    <property type="entry name" value="Ser-rich/MCO-related"/>
</dbReference>
<name>G4TD74_SERID</name>
<evidence type="ECO:0008006" key="5">
    <source>
        <dbReference type="Google" id="ProtNLM"/>
    </source>
</evidence>
<sequence>MLFNALLLSSTALLARAANFDVRVGGLEGGNPVLKFNPEFVNANVGDTVTFHFAQRNHSVVETSFNSVCQPLLNEQHVPTFSTQFHPVANDETNFPTEVYTVTDASKPLWFYCSQKSHCGKGMIFSINCPTTGENTLDAFRQRALAIGAAEAAASSSAAAWSSTASPDVYGGQTYPPVYHPTVTRTVTFQTETWTTTYESYENSPEPTPVAEDGIVHTVLVGANGSLAYDPPSIQANIRDTVRFVFKAKNHTITQSSFGDPCRKLEFTSTTGQVGFDSGFVPGKDDNSAFFDVKVNETGPIWAYCRQGNHCGQGMVFAINADESSARNFAAFQALAKTINGTGSNNGNTAGNGSPGAGFATASVVGGLATLVLVGFGSVAAVMF</sequence>
<organism evidence="3 4">
    <name type="scientific">Serendipita indica (strain DSM 11827)</name>
    <name type="common">Root endophyte fungus</name>
    <name type="synonym">Piriformospora indica</name>
    <dbReference type="NCBI Taxonomy" id="1109443"/>
    <lineage>
        <taxon>Eukaryota</taxon>
        <taxon>Fungi</taxon>
        <taxon>Dikarya</taxon>
        <taxon>Basidiomycota</taxon>
        <taxon>Agaricomycotina</taxon>
        <taxon>Agaricomycetes</taxon>
        <taxon>Sebacinales</taxon>
        <taxon>Serendipitaceae</taxon>
        <taxon>Serendipita</taxon>
    </lineage>
</organism>
<evidence type="ECO:0000313" key="3">
    <source>
        <dbReference type="EMBL" id="CCA69287.1"/>
    </source>
</evidence>
<evidence type="ECO:0000256" key="1">
    <source>
        <dbReference type="SAM" id="Phobius"/>
    </source>
</evidence>